<proteinExistence type="inferred from homology"/>
<dbReference type="Gene3D" id="1.10.3470.10">
    <property type="entry name" value="ABC transporter involved in vitamin B12 uptake, BtuC"/>
    <property type="match status" value="1"/>
</dbReference>
<feature type="transmembrane region" description="Helical" evidence="8">
    <location>
        <begin position="109"/>
        <end position="130"/>
    </location>
</feature>
<dbReference type="PANTHER" id="PTHR30472">
    <property type="entry name" value="FERRIC ENTEROBACTIN TRANSPORT SYSTEM PERMEASE PROTEIN"/>
    <property type="match status" value="1"/>
</dbReference>
<feature type="transmembrane region" description="Helical" evidence="8">
    <location>
        <begin position="209"/>
        <end position="228"/>
    </location>
</feature>
<dbReference type="SUPFAM" id="SSF81345">
    <property type="entry name" value="ABC transporter involved in vitamin B12 uptake, BtuC"/>
    <property type="match status" value="1"/>
</dbReference>
<dbReference type="PANTHER" id="PTHR30472:SF24">
    <property type="entry name" value="FERRIC ENTEROBACTIN TRANSPORT SYSTEM PERMEASE PROTEIN FEPG"/>
    <property type="match status" value="1"/>
</dbReference>
<keyword evidence="5 8" id="KW-0812">Transmembrane</keyword>
<keyword evidence="4" id="KW-1003">Cell membrane</keyword>
<comment type="subcellular location">
    <subcellularLocation>
        <location evidence="1">Cell membrane</location>
        <topology evidence="1">Multi-pass membrane protein</topology>
    </subcellularLocation>
</comment>
<protein>
    <submittedName>
        <fullName evidence="9">Iron complex transport system permease protein</fullName>
    </submittedName>
</protein>
<evidence type="ECO:0000256" key="3">
    <source>
        <dbReference type="ARBA" id="ARBA00022448"/>
    </source>
</evidence>
<feature type="transmembrane region" description="Helical" evidence="8">
    <location>
        <begin position="167"/>
        <end position="189"/>
    </location>
</feature>
<keyword evidence="3" id="KW-0813">Transport</keyword>
<evidence type="ECO:0000256" key="6">
    <source>
        <dbReference type="ARBA" id="ARBA00022989"/>
    </source>
</evidence>
<organism evidence="9 10">
    <name type="scientific">Caldalkalibacillus horti</name>
    <dbReference type="NCBI Taxonomy" id="77523"/>
    <lineage>
        <taxon>Bacteria</taxon>
        <taxon>Bacillati</taxon>
        <taxon>Bacillota</taxon>
        <taxon>Bacilli</taxon>
        <taxon>Bacillales</taxon>
        <taxon>Bacillaceae</taxon>
        <taxon>Caldalkalibacillus</taxon>
    </lineage>
</organism>
<dbReference type="CDD" id="cd06550">
    <property type="entry name" value="TM_ABC_iron-siderophores_like"/>
    <property type="match status" value="1"/>
</dbReference>
<comment type="caution">
    <text evidence="9">The sequence shown here is derived from an EMBL/GenBank/DDBJ whole genome shotgun (WGS) entry which is preliminary data.</text>
</comment>
<evidence type="ECO:0000256" key="5">
    <source>
        <dbReference type="ARBA" id="ARBA00022692"/>
    </source>
</evidence>
<dbReference type="Proteomes" id="UP001235840">
    <property type="component" value="Unassembled WGS sequence"/>
</dbReference>
<evidence type="ECO:0000256" key="4">
    <source>
        <dbReference type="ARBA" id="ARBA00022475"/>
    </source>
</evidence>
<feature type="transmembrane region" description="Helical" evidence="8">
    <location>
        <begin position="327"/>
        <end position="344"/>
    </location>
</feature>
<accession>A0ABT9VWP7</accession>
<evidence type="ECO:0000313" key="9">
    <source>
        <dbReference type="EMBL" id="MDQ0165030.1"/>
    </source>
</evidence>
<dbReference type="Pfam" id="PF01032">
    <property type="entry name" value="FecCD"/>
    <property type="match status" value="1"/>
</dbReference>
<gene>
    <name evidence="9" type="ORF">J2S11_000930</name>
</gene>
<dbReference type="EMBL" id="JAUSTY010000003">
    <property type="protein sequence ID" value="MDQ0165030.1"/>
    <property type="molecule type" value="Genomic_DNA"/>
</dbReference>
<feature type="transmembrane region" description="Helical" evidence="8">
    <location>
        <begin position="256"/>
        <end position="282"/>
    </location>
</feature>
<name>A0ABT9VWP7_9BACI</name>
<feature type="transmembrane region" description="Helical" evidence="8">
    <location>
        <begin position="136"/>
        <end position="155"/>
    </location>
</feature>
<comment type="similarity">
    <text evidence="2">Belongs to the binding-protein-dependent transport system permease family. FecCD subfamily.</text>
</comment>
<keyword evidence="10" id="KW-1185">Reference proteome</keyword>
<dbReference type="RefSeq" id="WP_307391531.1">
    <property type="nucleotide sequence ID" value="NZ_BAAADK010000010.1"/>
</dbReference>
<feature type="transmembrane region" description="Helical" evidence="8">
    <location>
        <begin position="27"/>
        <end position="52"/>
    </location>
</feature>
<keyword evidence="6 8" id="KW-1133">Transmembrane helix</keyword>
<evidence type="ECO:0000256" key="2">
    <source>
        <dbReference type="ARBA" id="ARBA00007935"/>
    </source>
</evidence>
<feature type="transmembrane region" description="Helical" evidence="8">
    <location>
        <begin position="77"/>
        <end position="97"/>
    </location>
</feature>
<evidence type="ECO:0000256" key="8">
    <source>
        <dbReference type="SAM" id="Phobius"/>
    </source>
</evidence>
<sequence length="348" mass="37199">MSTPFRRYRTVRAKSNWFSFHIEKRPIWLMLGLLVGTLLLFVLALSVGSTWISPKLVLQTLLGQSSEFTFIIETLRLPRAIVALAAGAALGVSGAILQGVVRNPLASPGIIGITGGAGVAAVAFLVYFNASISIRFLPLSAVLGAALVALLIYVLAWKKGVSPIRLVLIGVGIQACMQALTIMMIMFSPMHLAGQAYIWLTGSVYGADWLDVSLLLPWIIIFIPLAWMSTRHLNLQELGDDTTTGLGSKLQLQRCILLAISVVLAGAAVSVAGTIGFVGLLAPHIARRLAGRSYGYVIPTAAFIGGLIVLAADIVGRTIYMPHDIPAGVFISGIGAPFFMYLLLKNKF</sequence>
<keyword evidence="7 8" id="KW-0472">Membrane</keyword>
<dbReference type="InterPro" id="IPR000522">
    <property type="entry name" value="ABC_transptr_permease_BtuC"/>
</dbReference>
<evidence type="ECO:0000256" key="7">
    <source>
        <dbReference type="ARBA" id="ARBA00023136"/>
    </source>
</evidence>
<feature type="transmembrane region" description="Helical" evidence="8">
    <location>
        <begin position="294"/>
        <end position="315"/>
    </location>
</feature>
<evidence type="ECO:0000256" key="1">
    <source>
        <dbReference type="ARBA" id="ARBA00004651"/>
    </source>
</evidence>
<reference evidence="9 10" key="1">
    <citation type="submission" date="2023-07" db="EMBL/GenBank/DDBJ databases">
        <title>Genomic Encyclopedia of Type Strains, Phase IV (KMG-IV): sequencing the most valuable type-strain genomes for metagenomic binning, comparative biology and taxonomic classification.</title>
        <authorList>
            <person name="Goeker M."/>
        </authorList>
    </citation>
    <scope>NUCLEOTIDE SEQUENCE [LARGE SCALE GENOMIC DNA]</scope>
    <source>
        <strain evidence="9 10">DSM 12751</strain>
    </source>
</reference>
<evidence type="ECO:0000313" key="10">
    <source>
        <dbReference type="Proteomes" id="UP001235840"/>
    </source>
</evidence>
<dbReference type="InterPro" id="IPR037294">
    <property type="entry name" value="ABC_BtuC-like"/>
</dbReference>